<evidence type="ECO:0000313" key="2">
    <source>
        <dbReference type="EMBL" id="PJO63576.1"/>
    </source>
</evidence>
<protein>
    <submittedName>
        <fullName evidence="1">Uncharacterized protein</fullName>
    </submittedName>
</protein>
<proteinExistence type="predicted"/>
<dbReference type="Proteomes" id="UP000231878">
    <property type="component" value="Unassembled WGS sequence"/>
</dbReference>
<dbReference type="OMA" id="MLEHMSS"/>
<dbReference type="InterPro" id="IPR046244">
    <property type="entry name" value="DUF6277"/>
</dbReference>
<reference evidence="2 4" key="2">
    <citation type="submission" date="2017-11" db="EMBL/GenBank/DDBJ databases">
        <title>Molecular characterization of Burkholderia pseudomallei and closely related isolates from Vietnam.</title>
        <authorList>
            <person name="Ustinov D.V."/>
            <person name="Antonov A.S."/>
            <person name="Avdusheva E.F."/>
            <person name="Shpak I.M."/>
            <person name="Zakharova I.B."/>
            <person name="Thi L.A."/>
            <person name="Teteryatnikova N."/>
            <person name="Lopasteyskaya Y.A."/>
            <person name="Kuzyutina J.A."/>
            <person name="Ngo T.N."/>
            <person name="Victorov D.V."/>
        </authorList>
    </citation>
    <scope>NUCLEOTIDE SEQUENCE [LARGE SCALE GENOMIC DNA]</scope>
    <source>
        <strain evidence="2 4">V1512</strain>
    </source>
</reference>
<comment type="caution">
    <text evidence="1">The sequence shown here is derived from an EMBL/GenBank/DDBJ whole genome shotgun (WGS) entry which is preliminary data.</text>
</comment>
<dbReference type="Pfam" id="PF19793">
    <property type="entry name" value="DUF6277"/>
    <property type="match status" value="1"/>
</dbReference>
<dbReference type="OrthoDB" id="6506387at2"/>
<dbReference type="GeneID" id="93062652"/>
<name>A0A069B772_BURPE</name>
<accession>A0A069B772</accession>
<reference evidence="1 3" key="1">
    <citation type="submission" date="2014-08" db="EMBL/GenBank/DDBJ databases">
        <authorList>
            <person name="Bunnell A."/>
            <person name="Chain P.S."/>
            <person name="Chertkov O."/>
            <person name="Currie B.J."/>
            <person name="Daligault H.E."/>
            <person name="Davenport K.W."/>
            <person name="Davis C."/>
            <person name="Gleasner C.D."/>
            <person name="Johnson S.L."/>
            <person name="Kaestli M."/>
            <person name="Koren S."/>
            <person name="Kunde Y.A."/>
            <person name="Mayo M."/>
            <person name="McMurry K.K."/>
            <person name="Price E.P."/>
            <person name="Reitenga K.G."/>
            <person name="Robison R."/>
            <person name="Rosovitz M.J."/>
            <person name="Sarovich D.S."/>
            <person name="Teshima H."/>
        </authorList>
    </citation>
    <scope>NUCLEOTIDE SEQUENCE [LARGE SCALE GENOMIC DNA]</scope>
    <source>
        <strain evidence="1 3">MSHR44</strain>
    </source>
</reference>
<dbReference type="AlphaFoldDB" id="A0A069B772"/>
<organism evidence="1 3">
    <name type="scientific">Burkholderia pseudomallei</name>
    <name type="common">Pseudomonas pseudomallei</name>
    <dbReference type="NCBI Taxonomy" id="28450"/>
    <lineage>
        <taxon>Bacteria</taxon>
        <taxon>Pseudomonadati</taxon>
        <taxon>Pseudomonadota</taxon>
        <taxon>Betaproteobacteria</taxon>
        <taxon>Burkholderiales</taxon>
        <taxon>Burkholderiaceae</taxon>
        <taxon>Burkholderia</taxon>
        <taxon>pseudomallei group</taxon>
    </lineage>
</organism>
<dbReference type="EMBL" id="PHRB01000030">
    <property type="protein sequence ID" value="PJO63576.1"/>
    <property type="molecule type" value="Genomic_DNA"/>
</dbReference>
<dbReference type="EMBL" id="JQIM01000009">
    <property type="protein sequence ID" value="KGX11824.1"/>
    <property type="molecule type" value="Genomic_DNA"/>
</dbReference>
<dbReference type="Proteomes" id="UP000030475">
    <property type="component" value="Unassembled WGS sequence"/>
</dbReference>
<dbReference type="RefSeq" id="WP_004190863.1">
    <property type="nucleotide sequence ID" value="NZ_AP028072.1"/>
</dbReference>
<evidence type="ECO:0000313" key="1">
    <source>
        <dbReference type="EMBL" id="KGX11824.1"/>
    </source>
</evidence>
<sequence length="119" mass="13202">MIDPKEIFAACNNAHQYGQDASGSMAKPFMDSIPDLSTASSSNASNLIGNVQQVGSKMLEHMSTIKSAVDKQVMIHQDNQQRQKTYDFNVDMRDLRPTNAVGFPEEMPSIFFAPFRTGK</sequence>
<dbReference type="eggNOG" id="ENOG5031332">
    <property type="taxonomic scope" value="Bacteria"/>
</dbReference>
<dbReference type="KEGG" id="but:X994_4086"/>
<evidence type="ECO:0000313" key="3">
    <source>
        <dbReference type="Proteomes" id="UP000030475"/>
    </source>
</evidence>
<gene>
    <name evidence="2" type="ORF">CWD88_24855</name>
    <name evidence="1" type="ORF">Y036_4527</name>
</gene>
<evidence type="ECO:0000313" key="4">
    <source>
        <dbReference type="Proteomes" id="UP000231878"/>
    </source>
</evidence>